<feature type="non-terminal residue" evidence="1">
    <location>
        <position position="58"/>
    </location>
</feature>
<proteinExistence type="predicted"/>
<protein>
    <submittedName>
        <fullName evidence="1">Uncharacterized protein</fullName>
    </submittedName>
</protein>
<reference evidence="1" key="1">
    <citation type="submission" date="2014-12" db="EMBL/GenBank/DDBJ databases">
        <title>Insight into the proteome of Arion vulgaris.</title>
        <authorList>
            <person name="Aradska J."/>
            <person name="Bulat T."/>
            <person name="Smidak R."/>
            <person name="Sarate P."/>
            <person name="Gangsoo J."/>
            <person name="Sialana F."/>
            <person name="Bilban M."/>
            <person name="Lubec G."/>
        </authorList>
    </citation>
    <scope>NUCLEOTIDE SEQUENCE</scope>
    <source>
        <tissue evidence="1">Skin</tissue>
    </source>
</reference>
<sequence length="58" mass="6669">MKNKDLVPKMQSEECVYSVSYSNHLKKNRINLNALKIILVLSPFQLKVSATDHLHFSP</sequence>
<name>A0A0B6YDJ4_9EUPU</name>
<dbReference type="EMBL" id="HACG01007467">
    <property type="protein sequence ID" value="CEK54332.1"/>
    <property type="molecule type" value="Transcribed_RNA"/>
</dbReference>
<dbReference type="AlphaFoldDB" id="A0A0B6YDJ4"/>
<accession>A0A0B6YDJ4</accession>
<organism evidence="1">
    <name type="scientific">Arion vulgaris</name>
    <dbReference type="NCBI Taxonomy" id="1028688"/>
    <lineage>
        <taxon>Eukaryota</taxon>
        <taxon>Metazoa</taxon>
        <taxon>Spiralia</taxon>
        <taxon>Lophotrochozoa</taxon>
        <taxon>Mollusca</taxon>
        <taxon>Gastropoda</taxon>
        <taxon>Heterobranchia</taxon>
        <taxon>Euthyneura</taxon>
        <taxon>Panpulmonata</taxon>
        <taxon>Eupulmonata</taxon>
        <taxon>Stylommatophora</taxon>
        <taxon>Helicina</taxon>
        <taxon>Arionoidea</taxon>
        <taxon>Arionidae</taxon>
        <taxon>Arion</taxon>
    </lineage>
</organism>
<gene>
    <name evidence="1" type="primary">ORF22528</name>
</gene>
<evidence type="ECO:0000313" key="1">
    <source>
        <dbReference type="EMBL" id="CEK54332.1"/>
    </source>
</evidence>